<evidence type="ECO:0000256" key="4">
    <source>
        <dbReference type="ARBA" id="ARBA00022692"/>
    </source>
</evidence>
<feature type="domain" description="Type II secretion system protein GspF" evidence="8">
    <location>
        <begin position="28"/>
        <end position="153"/>
    </location>
</feature>
<name>M4NGC1_9GAMM</name>
<dbReference type="OrthoDB" id="7031359at2"/>
<sequence>MMSLRDIFEAVDRARIRFEFGMDGRIDFYEQISQLYGNGIQLEEALKRIQLVASGGKPKSSNALAVIAQDCIAGIGAGLPFSDVMRRWITEDEASIIAAGEETGDLLGALERCVESSSRRKALIAGVTQPLALPLLLVFIEFGLLGFIAFYFAPQLLALAPIERFKGQTLQLLQLAVFVQNWWWAILIPLVVFVIAFVVSLPRWRGRSRDWDAISAAVEHDPTYRLAKPFRSLVDKYVPPYAIYRIYVASVFLDNVAQMQGQGIPLPRVLATVSKFASPWLQERVEDTLWGVNRGLPLGDALDAAGHEFPDAGSIAFIRVLESSDATGQALQRFTSRWMLQNTRKVSQIAMWLRLIVFLAFGLTLTLFFGAVYGVSQMGKS</sequence>
<dbReference type="GeneID" id="72428747"/>
<evidence type="ECO:0000256" key="3">
    <source>
        <dbReference type="ARBA" id="ARBA00022475"/>
    </source>
</evidence>
<keyword evidence="6 7" id="KW-0472">Membrane</keyword>
<dbReference type="Gene3D" id="1.20.81.30">
    <property type="entry name" value="Type II secretion system (T2SS), domain F"/>
    <property type="match status" value="2"/>
</dbReference>
<dbReference type="HOGENOM" id="CLU_063664_0_0_6"/>
<dbReference type="Pfam" id="PF00482">
    <property type="entry name" value="T2SSF"/>
    <property type="match status" value="2"/>
</dbReference>
<proteinExistence type="inferred from homology"/>
<dbReference type="InterPro" id="IPR042094">
    <property type="entry name" value="T2SS_GspF_sf"/>
</dbReference>
<evidence type="ECO:0000313" key="10">
    <source>
        <dbReference type="Proteomes" id="UP000011859"/>
    </source>
</evidence>
<keyword evidence="5 7" id="KW-1133">Transmembrane helix</keyword>
<dbReference type="InterPro" id="IPR018076">
    <property type="entry name" value="T2SS_GspF_dom"/>
</dbReference>
<dbReference type="PANTHER" id="PTHR30012:SF0">
    <property type="entry name" value="TYPE II SECRETION SYSTEM PROTEIN F-RELATED"/>
    <property type="match status" value="1"/>
</dbReference>
<comment type="similarity">
    <text evidence="2">Belongs to the GSP F family.</text>
</comment>
<dbReference type="GO" id="GO:0005886">
    <property type="term" value="C:plasma membrane"/>
    <property type="evidence" value="ECO:0007669"/>
    <property type="project" value="UniProtKB-SubCell"/>
</dbReference>
<accession>M4NGC1</accession>
<dbReference type="KEGG" id="rhd:R2APBS1_2014"/>
<reference evidence="9 10" key="1">
    <citation type="submission" date="2012-04" db="EMBL/GenBank/DDBJ databases">
        <title>Complete genome of Rhodanobacter sp. 2APBS1.</title>
        <authorList>
            <consortium name="US DOE Joint Genome Institute"/>
            <person name="Huntemann M."/>
            <person name="Wei C.-L."/>
            <person name="Han J."/>
            <person name="Detter J.C."/>
            <person name="Han C."/>
            <person name="Tapia R."/>
            <person name="Munk A.C.C."/>
            <person name="Chen A."/>
            <person name="Krypides N."/>
            <person name="Mavromatis K."/>
            <person name="Markowitz V."/>
            <person name="Szeto E."/>
            <person name="Ivanova N."/>
            <person name="Mikhailova N."/>
            <person name="Ovchinnikova G."/>
            <person name="Pagani I."/>
            <person name="Pati A."/>
            <person name="Goodwin L."/>
            <person name="Peters L."/>
            <person name="Pitluck S."/>
            <person name="Woyke T."/>
            <person name="Prakash O."/>
            <person name="Elkins J."/>
            <person name="Brown S."/>
            <person name="Palumbo A."/>
            <person name="Hemme C."/>
            <person name="Zhou J."/>
            <person name="Watson D."/>
            <person name="Jardine P."/>
            <person name="Kostka J."/>
            <person name="Green S."/>
        </authorList>
    </citation>
    <scope>NUCLEOTIDE SEQUENCE [LARGE SCALE GENOMIC DNA]</scope>
    <source>
        <strain evidence="9 10">2APBS1</strain>
    </source>
</reference>
<dbReference type="PANTHER" id="PTHR30012">
    <property type="entry name" value="GENERAL SECRETION PATHWAY PROTEIN"/>
    <property type="match status" value="1"/>
</dbReference>
<feature type="transmembrane region" description="Helical" evidence="7">
    <location>
        <begin position="352"/>
        <end position="375"/>
    </location>
</feature>
<dbReference type="STRING" id="666685.R2APBS1_2014"/>
<evidence type="ECO:0000256" key="6">
    <source>
        <dbReference type="ARBA" id="ARBA00023136"/>
    </source>
</evidence>
<dbReference type="eggNOG" id="COG1459">
    <property type="taxonomic scope" value="Bacteria"/>
</dbReference>
<evidence type="ECO:0000256" key="7">
    <source>
        <dbReference type="SAM" id="Phobius"/>
    </source>
</evidence>
<evidence type="ECO:0000313" key="9">
    <source>
        <dbReference type="EMBL" id="AGG89137.1"/>
    </source>
</evidence>
<protein>
    <submittedName>
        <fullName evidence="9">Type II secretory pathway, component PulF</fullName>
    </submittedName>
</protein>
<evidence type="ECO:0000256" key="5">
    <source>
        <dbReference type="ARBA" id="ARBA00022989"/>
    </source>
</evidence>
<feature type="domain" description="Type II secretion system protein GspF" evidence="8">
    <location>
        <begin position="252"/>
        <end position="373"/>
    </location>
</feature>
<dbReference type="EMBL" id="CP003470">
    <property type="protein sequence ID" value="AGG89137.1"/>
    <property type="molecule type" value="Genomic_DNA"/>
</dbReference>
<feature type="transmembrane region" description="Helical" evidence="7">
    <location>
        <begin position="182"/>
        <end position="201"/>
    </location>
</feature>
<dbReference type="AlphaFoldDB" id="M4NGC1"/>
<gene>
    <name evidence="9" type="ORF">R2APBS1_2014</name>
</gene>
<keyword evidence="4 7" id="KW-0812">Transmembrane</keyword>
<dbReference type="RefSeq" id="WP_015447862.1">
    <property type="nucleotide sequence ID" value="NC_020541.1"/>
</dbReference>
<evidence type="ECO:0000259" key="8">
    <source>
        <dbReference type="Pfam" id="PF00482"/>
    </source>
</evidence>
<feature type="transmembrane region" description="Helical" evidence="7">
    <location>
        <begin position="131"/>
        <end position="153"/>
    </location>
</feature>
<evidence type="ECO:0000256" key="1">
    <source>
        <dbReference type="ARBA" id="ARBA00004651"/>
    </source>
</evidence>
<dbReference type="InterPro" id="IPR003004">
    <property type="entry name" value="GspF/PilC"/>
</dbReference>
<dbReference type="Proteomes" id="UP000011859">
    <property type="component" value="Chromosome"/>
</dbReference>
<keyword evidence="3" id="KW-1003">Cell membrane</keyword>
<comment type="subcellular location">
    <subcellularLocation>
        <location evidence="1">Cell membrane</location>
        <topology evidence="1">Multi-pass membrane protein</topology>
    </subcellularLocation>
</comment>
<evidence type="ECO:0000256" key="2">
    <source>
        <dbReference type="ARBA" id="ARBA00005745"/>
    </source>
</evidence>
<keyword evidence="10" id="KW-1185">Reference proteome</keyword>
<organism evidence="9 10">
    <name type="scientific">Rhodanobacter denitrificans</name>
    <dbReference type="NCBI Taxonomy" id="666685"/>
    <lineage>
        <taxon>Bacteria</taxon>
        <taxon>Pseudomonadati</taxon>
        <taxon>Pseudomonadota</taxon>
        <taxon>Gammaproteobacteria</taxon>
        <taxon>Lysobacterales</taxon>
        <taxon>Rhodanobacteraceae</taxon>
        <taxon>Rhodanobacter</taxon>
    </lineage>
</organism>